<evidence type="ECO:0000256" key="7">
    <source>
        <dbReference type="ARBA" id="ARBA00039272"/>
    </source>
</evidence>
<comment type="similarity">
    <text evidence="6">Belongs to the B9D family.</text>
</comment>
<dbReference type="VEuPathDB" id="VectorBase:GBRI004065"/>
<comment type="subcellular location">
    <subcellularLocation>
        <location evidence="1">Cytoplasm</location>
        <location evidence="1">Cytoskeleton</location>
        <location evidence="1">Cilium basal body</location>
    </subcellularLocation>
</comment>
<keyword evidence="3" id="KW-0970">Cilium biogenesis/degradation</keyword>
<accession>A0A1A9W2K7</accession>
<dbReference type="AlphaFoldDB" id="A0A1A9W2K7"/>
<dbReference type="Proteomes" id="UP000091820">
    <property type="component" value="Unassembled WGS sequence"/>
</dbReference>
<dbReference type="InterPro" id="IPR011677">
    <property type="entry name" value="TCTN1-3_dom"/>
</dbReference>
<evidence type="ECO:0000256" key="4">
    <source>
        <dbReference type="ARBA" id="ARBA00023212"/>
    </source>
</evidence>
<dbReference type="InterPro" id="IPR010796">
    <property type="entry name" value="C2_B9-type_dom"/>
</dbReference>
<evidence type="ECO:0000313" key="10">
    <source>
        <dbReference type="EnsemblMetazoa" id="GBRI004065-PA"/>
    </source>
</evidence>
<evidence type="ECO:0000259" key="9">
    <source>
        <dbReference type="Pfam" id="PF25752"/>
    </source>
</evidence>
<dbReference type="PANTHER" id="PTHR12968">
    <property type="entry name" value="B9 DOMAIN-CONTAINING"/>
    <property type="match status" value="1"/>
</dbReference>
<feature type="domain" description="Tectonic-1-3" evidence="8">
    <location>
        <begin position="390"/>
        <end position="558"/>
    </location>
</feature>
<proteinExistence type="inferred from homology"/>
<dbReference type="GO" id="GO:0036038">
    <property type="term" value="C:MKS complex"/>
    <property type="evidence" value="ECO:0007669"/>
    <property type="project" value="TreeGrafter"/>
</dbReference>
<reference evidence="10" key="2">
    <citation type="submission" date="2020-05" db="UniProtKB">
        <authorList>
            <consortium name="EnsemblMetazoa"/>
        </authorList>
    </citation>
    <scope>IDENTIFICATION</scope>
    <source>
        <strain evidence="10">IAEA</strain>
    </source>
</reference>
<dbReference type="InterPro" id="IPR057724">
    <property type="entry name" value="TCTN1-3_N"/>
</dbReference>
<dbReference type="GO" id="GO:0060271">
    <property type="term" value="P:cilium assembly"/>
    <property type="evidence" value="ECO:0007669"/>
    <property type="project" value="TreeGrafter"/>
</dbReference>
<name>A0A1A9W2K7_9MUSC</name>
<evidence type="ECO:0000256" key="3">
    <source>
        <dbReference type="ARBA" id="ARBA00022794"/>
    </source>
</evidence>
<dbReference type="PROSITE" id="PS51381">
    <property type="entry name" value="C2_B9"/>
    <property type="match status" value="1"/>
</dbReference>
<dbReference type="STRING" id="37001.A0A1A9W2K7"/>
<evidence type="ECO:0000256" key="2">
    <source>
        <dbReference type="ARBA" id="ARBA00022490"/>
    </source>
</evidence>
<sequence>MAEVYIIGQILKAIDFKEPHIYCKWSLQTGTAWRVIEGDAVGQTVVGNNSLENSSEFCHPVDLHLGAASVQGWPKLHVELHAVNVLNNSWPIGYGFVHIPAQPGYHRLQIRTWKIAPTSWYDSIRAKFGGGGLALCKEDLIYTGIERYKLKTISSGIVIVDINVILQNFAKFGVEFTLKIVLSNTATTAASTSTTAEETVYNTHDTTEDSKDGLLNTTTSATLLATTVENVWPEFPPKKVTQNSVTTPTTSIPTTRSIIVAENENDTKNSMSGERIEKRSSTYCFCDLHLDDCDINCCCDPNCDPTVFKSFTCSNDPLFENSYKGRFEDPTLRQNFPSCEHENRWLCLFWSNAHNRNEDKFIETTYYHTSRYYTWPNLVERNNGEEPRDFFKYGDPLQIVNINTRYIESFDLPSNFKSPYCHSEEPIRHLMPFKRSCLMTQYEELIELQELLIRFKNTTKILSKPQIDSDSKNLKSDIADFRIIFCNISLETCFPNVENLLEMKNLKNIVLSEVIIKILHNFTHISGSIIQMWYKQLNIDKNDEQTTAFWINMEVDFYNRTIEEVLRSDFNKLTKIISGPLGYLMDQPIIVAKYVPYSLNLPLESENRELNYFHETAVSDNTLAILRRYDGLCHRDKKPYNLVHFGINVMISCKIRLNNTILLNKEPHKVNFSSLCLRLQEEAQYQLFSRDINPENLKDYFVSALGKPRNQTDKWLPLQIYNFDFNPAVGQYNEQTNSFVCHNIQLSLSYEFHMSTERTDEIPYQNVIKRAALVVGQRHDLEFGLDEEIEVPLNNTHHSYAPTSQRHELACMGCSYVPTAHRYKKHTNPFANQRSPTNLNRHQKG</sequence>
<reference evidence="11" key="1">
    <citation type="submission" date="2014-03" db="EMBL/GenBank/DDBJ databases">
        <authorList>
            <person name="Aksoy S."/>
            <person name="Warren W."/>
            <person name="Wilson R.K."/>
        </authorList>
    </citation>
    <scope>NUCLEOTIDE SEQUENCE [LARGE SCALE GENOMIC DNA]</scope>
    <source>
        <strain evidence="11">IAEA</strain>
    </source>
</reference>
<dbReference type="Pfam" id="PF25752">
    <property type="entry name" value="DUF1619_N"/>
    <property type="match status" value="1"/>
</dbReference>
<protein>
    <recommendedName>
        <fullName evidence="7">B9 domain-containing protein 2</fullName>
    </recommendedName>
</protein>
<evidence type="ECO:0000256" key="6">
    <source>
        <dbReference type="ARBA" id="ARBA00038411"/>
    </source>
</evidence>
<dbReference type="EnsemblMetazoa" id="GBRI004065-RA">
    <property type="protein sequence ID" value="GBRI004065-PA"/>
    <property type="gene ID" value="GBRI004065"/>
</dbReference>
<organism evidence="10 11">
    <name type="scientific">Glossina brevipalpis</name>
    <dbReference type="NCBI Taxonomy" id="37001"/>
    <lineage>
        <taxon>Eukaryota</taxon>
        <taxon>Metazoa</taxon>
        <taxon>Ecdysozoa</taxon>
        <taxon>Arthropoda</taxon>
        <taxon>Hexapoda</taxon>
        <taxon>Insecta</taxon>
        <taxon>Pterygota</taxon>
        <taxon>Neoptera</taxon>
        <taxon>Endopterygota</taxon>
        <taxon>Diptera</taxon>
        <taxon>Brachycera</taxon>
        <taxon>Muscomorpha</taxon>
        <taxon>Hippoboscoidea</taxon>
        <taxon>Glossinidae</taxon>
        <taxon>Glossina</taxon>
    </lineage>
</organism>
<dbReference type="Pfam" id="PF07773">
    <property type="entry name" value="TCTN_DUF1619"/>
    <property type="match status" value="1"/>
</dbReference>
<keyword evidence="11" id="KW-1185">Reference proteome</keyword>
<keyword evidence="4" id="KW-0206">Cytoskeleton</keyword>
<keyword evidence="5" id="KW-0966">Cell projection</keyword>
<dbReference type="PANTHER" id="PTHR12968:SF2">
    <property type="entry name" value="B9 DOMAIN-CONTAINING PROTEIN 2"/>
    <property type="match status" value="1"/>
</dbReference>
<evidence type="ECO:0000259" key="8">
    <source>
        <dbReference type="Pfam" id="PF07773"/>
    </source>
</evidence>
<evidence type="ECO:0000313" key="11">
    <source>
        <dbReference type="Proteomes" id="UP000091820"/>
    </source>
</evidence>
<dbReference type="Pfam" id="PF07162">
    <property type="entry name" value="B9-C2"/>
    <property type="match status" value="1"/>
</dbReference>
<evidence type="ECO:0000256" key="1">
    <source>
        <dbReference type="ARBA" id="ARBA00004120"/>
    </source>
</evidence>
<keyword evidence="2" id="KW-0963">Cytoplasm</keyword>
<evidence type="ECO:0000256" key="5">
    <source>
        <dbReference type="ARBA" id="ARBA00023273"/>
    </source>
</evidence>
<feature type="domain" description="Tectonic-1-3 N-terminal" evidence="9">
    <location>
        <begin position="280"/>
        <end position="357"/>
    </location>
</feature>